<feature type="domain" description="Phage neck terminator protein gp12-like" evidence="1">
    <location>
        <begin position="22"/>
        <end position="175"/>
    </location>
</feature>
<dbReference type="AlphaFoldDB" id="A0A0H3FJS7"/>
<evidence type="ECO:0000313" key="2">
    <source>
        <dbReference type="EMBL" id="ADW76576.1"/>
    </source>
</evidence>
<dbReference type="HOGENOM" id="CLU_118929_0_0_6"/>
<dbReference type="Proteomes" id="UP000007257">
    <property type="component" value="Plasmid pRAHAQ01"/>
</dbReference>
<protein>
    <submittedName>
        <fullName evidence="2">Putative bacteriophage protein</fullName>
    </submittedName>
</protein>
<dbReference type="Pfam" id="PF23961">
    <property type="entry name" value="Phage_tail_terminator_9"/>
    <property type="match status" value="1"/>
</dbReference>
<dbReference type="RefSeq" id="WP_013578257.1">
    <property type="nucleotide sequence ID" value="NC_015062.1"/>
</dbReference>
<reference evidence="2 3" key="2">
    <citation type="journal article" date="2012" name="J. Bacteriol.">
        <title>Complete Genome Sequence of Rahnella sp. Strain Y9602, a Gammaproteobacterium Isolate from Metal- and Radionuclide-Contaminated Soil.</title>
        <authorList>
            <person name="Martinez R.J."/>
            <person name="Bruce D."/>
            <person name="Detter C."/>
            <person name="Goodwin L.A."/>
            <person name="Han J."/>
            <person name="Han C.S."/>
            <person name="Held B."/>
            <person name="Land M.L."/>
            <person name="Mikhailova N."/>
            <person name="Nolan M."/>
            <person name="Pennacchio L."/>
            <person name="Pitluck S."/>
            <person name="Tapia R."/>
            <person name="Woyke T."/>
            <person name="Sobecky P.A."/>
        </authorList>
    </citation>
    <scope>NUCLEOTIDE SEQUENCE [LARGE SCALE GENOMIC DNA]</scope>
    <source>
        <strain evidence="2 3">Y9602</strain>
        <plasmid evidence="2 3">pRAHAQ01</plasmid>
    </source>
</reference>
<dbReference type="eggNOG" id="ENOG50304ZA">
    <property type="taxonomic scope" value="Bacteria"/>
</dbReference>
<dbReference type="NCBIfam" id="NF047498">
    <property type="entry name" value="LIC_12616_fam"/>
    <property type="match status" value="1"/>
</dbReference>
<keyword evidence="2" id="KW-0614">Plasmid</keyword>
<evidence type="ECO:0000313" key="3">
    <source>
        <dbReference type="Proteomes" id="UP000007257"/>
    </source>
</evidence>
<gene>
    <name evidence="2" type="ordered locus">Rahaq_5001</name>
</gene>
<evidence type="ECO:0000259" key="1">
    <source>
        <dbReference type="Pfam" id="PF23961"/>
    </source>
</evidence>
<sequence length="181" mass="20549">MSNDSTAAGYLTPIGDVPAYDQELEREISRWIRGLTGLNKNLVYPRWTDPQTQIPKNGITWCAFGITTIPDDENPAYVQTDAGAEQWSHETVEILTCFYGPQGMATAKQFRAGIFVSQNNDELNRAGMSFMRCGRVLNLPELINNQWVRRYDLSVQLRRKVIRTYDIKTVIETDNPITTGD</sequence>
<name>A0A0H3FJS7_RAHSY</name>
<accession>A0A0H3FJS7</accession>
<organism evidence="2 3">
    <name type="scientific">Rahnella sp. (strain Y9602)</name>
    <dbReference type="NCBI Taxonomy" id="2703885"/>
    <lineage>
        <taxon>Bacteria</taxon>
        <taxon>Pseudomonadati</taxon>
        <taxon>Pseudomonadota</taxon>
        <taxon>Gammaproteobacteria</taxon>
        <taxon>Enterobacterales</taxon>
        <taxon>Yersiniaceae</taxon>
        <taxon>Rahnella</taxon>
    </lineage>
</organism>
<dbReference type="KEGG" id="rah:Rahaq_5001"/>
<geneLocation type="plasmid" evidence="2 3">
    <name>pRAHAQ01</name>
</geneLocation>
<dbReference type="InterPro" id="IPR057087">
    <property type="entry name" value="Gp12-like"/>
</dbReference>
<reference evidence="3" key="1">
    <citation type="submission" date="2011-01" db="EMBL/GenBank/DDBJ databases">
        <title>Complete sequence of plasmid1 of Rahnella sp. Y9602.</title>
        <authorList>
            <consortium name="US DOE Joint Genome Institute"/>
            <person name="Lucas S."/>
            <person name="Copeland A."/>
            <person name="Lapidus A."/>
            <person name="Cheng J.-F."/>
            <person name="Goodwin L."/>
            <person name="Pitluck S."/>
            <person name="Lu M."/>
            <person name="Detter J.C."/>
            <person name="Han C."/>
            <person name="Tapia R."/>
            <person name="Land M."/>
            <person name="Hauser L."/>
            <person name="Kyrpides N."/>
            <person name="Ivanova N."/>
            <person name="Ovchinnikova G."/>
            <person name="Pagani I."/>
            <person name="Sobecky P.A."/>
            <person name="Martinez R.J."/>
            <person name="Woyke T."/>
        </authorList>
    </citation>
    <scope>NUCLEOTIDE SEQUENCE [LARGE SCALE GENOMIC DNA]</scope>
    <source>
        <strain evidence="3">Y9602</strain>
        <plasmid evidence="3">pRAHAQ01</plasmid>
    </source>
</reference>
<dbReference type="EMBL" id="CP002506">
    <property type="protein sequence ID" value="ADW76576.1"/>
    <property type="molecule type" value="Genomic_DNA"/>
</dbReference>
<proteinExistence type="predicted"/>